<evidence type="ECO:0008006" key="4">
    <source>
        <dbReference type="Google" id="ProtNLM"/>
    </source>
</evidence>
<protein>
    <recommendedName>
        <fullName evidence="4">Copper-fist domain-containing protein</fullName>
    </recommendedName>
</protein>
<sequence>MCQQVYLTFSSCQCELQYHHEPCVHGPASPSCRGRHTVLIPARNSICYQHAFIQNQQKRARERDQKYQERKRQQQEQQKHDSGGFTHRVGGTSLSLFTVGSDAWKREMQVVLASAGRCETWWNGL</sequence>
<reference evidence="2 3" key="1">
    <citation type="submission" date="2023-01" db="EMBL/GenBank/DDBJ databases">
        <title>Analysis of 21 Apiospora genomes using comparative genomics revels a genus with tremendous synthesis potential of carbohydrate active enzymes and secondary metabolites.</title>
        <authorList>
            <person name="Sorensen T."/>
        </authorList>
    </citation>
    <scope>NUCLEOTIDE SEQUENCE [LARGE SCALE GENOMIC DNA]</scope>
    <source>
        <strain evidence="2 3">CBS 83171</strain>
    </source>
</reference>
<accession>A0ABR1VLK0</accession>
<organism evidence="2 3">
    <name type="scientific">Apiospora saccharicola</name>
    <dbReference type="NCBI Taxonomy" id="335842"/>
    <lineage>
        <taxon>Eukaryota</taxon>
        <taxon>Fungi</taxon>
        <taxon>Dikarya</taxon>
        <taxon>Ascomycota</taxon>
        <taxon>Pezizomycotina</taxon>
        <taxon>Sordariomycetes</taxon>
        <taxon>Xylariomycetidae</taxon>
        <taxon>Amphisphaeriales</taxon>
        <taxon>Apiosporaceae</taxon>
        <taxon>Apiospora</taxon>
    </lineage>
</organism>
<gene>
    <name evidence="2" type="ORF">PG996_005481</name>
</gene>
<feature type="compositionally biased region" description="Basic and acidic residues" evidence="1">
    <location>
        <begin position="59"/>
        <end position="82"/>
    </location>
</feature>
<name>A0ABR1VLK0_9PEZI</name>
<dbReference type="Proteomes" id="UP001446871">
    <property type="component" value="Unassembled WGS sequence"/>
</dbReference>
<keyword evidence="3" id="KW-1185">Reference proteome</keyword>
<evidence type="ECO:0000256" key="1">
    <source>
        <dbReference type="SAM" id="MobiDB-lite"/>
    </source>
</evidence>
<evidence type="ECO:0000313" key="3">
    <source>
        <dbReference type="Proteomes" id="UP001446871"/>
    </source>
</evidence>
<comment type="caution">
    <text evidence="2">The sequence shown here is derived from an EMBL/GenBank/DDBJ whole genome shotgun (WGS) entry which is preliminary data.</text>
</comment>
<proteinExistence type="predicted"/>
<dbReference type="EMBL" id="JAQQWM010000003">
    <property type="protein sequence ID" value="KAK8072133.1"/>
    <property type="molecule type" value="Genomic_DNA"/>
</dbReference>
<feature type="region of interest" description="Disordered" evidence="1">
    <location>
        <begin position="58"/>
        <end position="90"/>
    </location>
</feature>
<evidence type="ECO:0000313" key="2">
    <source>
        <dbReference type="EMBL" id="KAK8072133.1"/>
    </source>
</evidence>